<dbReference type="InParanoid" id="G5C8I3"/>
<dbReference type="AlphaFoldDB" id="G5C8I3"/>
<evidence type="ECO:0000256" key="10">
    <source>
        <dbReference type="SAM" id="Phobius"/>
    </source>
</evidence>
<organism evidence="11 12">
    <name type="scientific">Heterocephalus glaber</name>
    <name type="common">Naked mole rat</name>
    <dbReference type="NCBI Taxonomy" id="10181"/>
    <lineage>
        <taxon>Eukaryota</taxon>
        <taxon>Metazoa</taxon>
        <taxon>Chordata</taxon>
        <taxon>Craniata</taxon>
        <taxon>Vertebrata</taxon>
        <taxon>Euteleostomi</taxon>
        <taxon>Mammalia</taxon>
        <taxon>Eutheria</taxon>
        <taxon>Euarchontoglires</taxon>
        <taxon>Glires</taxon>
        <taxon>Rodentia</taxon>
        <taxon>Hystricomorpha</taxon>
        <taxon>Bathyergidae</taxon>
        <taxon>Heterocephalus</taxon>
    </lineage>
</organism>
<feature type="transmembrane region" description="Helical" evidence="10">
    <location>
        <begin position="12"/>
        <end position="33"/>
    </location>
</feature>
<name>G5C8I3_HETGA</name>
<evidence type="ECO:0000256" key="8">
    <source>
        <dbReference type="ARBA" id="ARBA00023136"/>
    </source>
</evidence>
<proteinExistence type="inferred from homology"/>
<evidence type="ECO:0000256" key="4">
    <source>
        <dbReference type="ARBA" id="ARBA00022692"/>
    </source>
</evidence>
<dbReference type="InterPro" id="IPR026139">
    <property type="entry name" value="GOLM1/CASC4"/>
</dbReference>
<keyword evidence="7" id="KW-0175">Coiled coil</keyword>
<evidence type="ECO:0000256" key="9">
    <source>
        <dbReference type="ARBA" id="ARBA00030486"/>
    </source>
</evidence>
<evidence type="ECO:0000256" key="5">
    <source>
        <dbReference type="ARBA" id="ARBA00022968"/>
    </source>
</evidence>
<gene>
    <name evidence="11" type="ORF">GW7_12177</name>
</gene>
<evidence type="ECO:0000256" key="2">
    <source>
        <dbReference type="ARBA" id="ARBA00007474"/>
    </source>
</evidence>
<keyword evidence="6 10" id="KW-1133">Transmembrane helix</keyword>
<keyword evidence="5" id="KW-0735">Signal-anchor</keyword>
<dbReference type="PANTHER" id="PTHR15896:SF7">
    <property type="entry name" value="PROTEIN GOLM2"/>
    <property type="match status" value="1"/>
</dbReference>
<dbReference type="PANTHER" id="PTHR15896">
    <property type="entry name" value="GOLGI PHOSPHOPROTEIN 2/GP73-RELATED"/>
    <property type="match status" value="1"/>
</dbReference>
<comment type="similarity">
    <text evidence="2">Belongs to the GOLM family.</text>
</comment>
<dbReference type="PRINTS" id="PR02084">
    <property type="entry name" value="GOLM1CASC4"/>
</dbReference>
<keyword evidence="4 10" id="KW-0812">Transmembrane</keyword>
<keyword evidence="8 10" id="KW-0472">Membrane</keyword>
<dbReference type="GO" id="GO:0016020">
    <property type="term" value="C:membrane"/>
    <property type="evidence" value="ECO:0007669"/>
    <property type="project" value="UniProtKB-SubCell"/>
</dbReference>
<protein>
    <recommendedName>
        <fullName evidence="3">Protein GOLM2</fullName>
    </recommendedName>
    <alternativeName>
        <fullName evidence="9">Golgi membrane protein 2</fullName>
    </alternativeName>
</protein>
<evidence type="ECO:0000256" key="7">
    <source>
        <dbReference type="ARBA" id="ARBA00023054"/>
    </source>
</evidence>
<dbReference type="Proteomes" id="UP000006813">
    <property type="component" value="Unassembled WGS sequence"/>
</dbReference>
<reference evidence="11 12" key="1">
    <citation type="journal article" date="2011" name="Nature">
        <title>Genome sequencing reveals insights into physiology and longevity of the naked mole rat.</title>
        <authorList>
            <person name="Kim E.B."/>
            <person name="Fang X."/>
            <person name="Fushan A.A."/>
            <person name="Huang Z."/>
            <person name="Lobanov A.V."/>
            <person name="Han L."/>
            <person name="Marino S.M."/>
            <person name="Sun X."/>
            <person name="Turanov A.A."/>
            <person name="Yang P."/>
            <person name="Yim S.H."/>
            <person name="Zhao X."/>
            <person name="Kasaikina M.V."/>
            <person name="Stoletzki N."/>
            <person name="Peng C."/>
            <person name="Polak P."/>
            <person name="Xiong Z."/>
            <person name="Kiezun A."/>
            <person name="Zhu Y."/>
            <person name="Chen Y."/>
            <person name="Kryukov G.V."/>
            <person name="Zhang Q."/>
            <person name="Peshkin L."/>
            <person name="Yang L."/>
            <person name="Bronson R.T."/>
            <person name="Buffenstein R."/>
            <person name="Wang B."/>
            <person name="Han C."/>
            <person name="Li Q."/>
            <person name="Chen L."/>
            <person name="Zhao W."/>
            <person name="Sunyaev S.R."/>
            <person name="Park T.J."/>
            <person name="Zhang G."/>
            <person name="Wang J."/>
            <person name="Gladyshev V.N."/>
        </authorList>
    </citation>
    <scope>NUCLEOTIDE SEQUENCE [LARGE SCALE GENOMIC DNA]</scope>
</reference>
<evidence type="ECO:0000256" key="1">
    <source>
        <dbReference type="ARBA" id="ARBA00004606"/>
    </source>
</evidence>
<evidence type="ECO:0000313" key="12">
    <source>
        <dbReference type="Proteomes" id="UP000006813"/>
    </source>
</evidence>
<evidence type="ECO:0000256" key="3">
    <source>
        <dbReference type="ARBA" id="ARBA00016211"/>
    </source>
</evidence>
<evidence type="ECO:0000256" key="6">
    <source>
        <dbReference type="ARBA" id="ARBA00022989"/>
    </source>
</evidence>
<dbReference type="EMBL" id="JH173823">
    <property type="protein sequence ID" value="EHB17844.1"/>
    <property type="molecule type" value="Genomic_DNA"/>
</dbReference>
<evidence type="ECO:0000313" key="11">
    <source>
        <dbReference type="EMBL" id="EHB17844.1"/>
    </source>
</evidence>
<comment type="subcellular location">
    <subcellularLocation>
        <location evidence="1">Membrane</location>
        <topology evidence="1">Single-pass type II membrane protein</topology>
    </subcellularLocation>
</comment>
<sequence length="174" mass="20179">MVGFGANQCCSPLPFFMLVVLLVVIVVLAFNYWSISSHHVQLQEEVAKMQAQVQYIKVAHWLLDKCNSDLLLLVDMHKKQINQKRANHDCFSSRMQAREGLGKRCLDDKNPSNPLQHLNPGSNWECEPRIEMDILKQATKDRVGDFHKLKQNDEEQELPMDLADYEKQRFNDVL</sequence>
<accession>G5C8I3</accession>